<sequence>MNCHLYLNVYLPNISLLEIKLPSGVLISLLVRIRVKAIDWSSVSLWSSFGTQIFRAFGPWRNLTNLFRCPSWCSTIRSRSYILRSVHFNWVSLPQLIYMPVDVSSNSWDFYSISRRVLHLLNYGSAKPFRFVQAVIEKSHA</sequence>
<evidence type="ECO:0000313" key="2">
    <source>
        <dbReference type="WBParaSite" id="Minc3s00251g08587"/>
    </source>
</evidence>
<dbReference type="AlphaFoldDB" id="A0A914NRM7"/>
<accession>A0A914NRM7</accession>
<evidence type="ECO:0000313" key="3">
    <source>
        <dbReference type="WBParaSite" id="Minc3s09568g43340"/>
    </source>
</evidence>
<name>A0A914NRM7_MELIC</name>
<organism evidence="1 3">
    <name type="scientific">Meloidogyne incognita</name>
    <name type="common">Southern root-knot nematode worm</name>
    <name type="synonym">Oxyuris incognita</name>
    <dbReference type="NCBI Taxonomy" id="6306"/>
    <lineage>
        <taxon>Eukaryota</taxon>
        <taxon>Metazoa</taxon>
        <taxon>Ecdysozoa</taxon>
        <taxon>Nematoda</taxon>
        <taxon>Chromadorea</taxon>
        <taxon>Rhabditida</taxon>
        <taxon>Tylenchina</taxon>
        <taxon>Tylenchomorpha</taxon>
        <taxon>Tylenchoidea</taxon>
        <taxon>Meloidogynidae</taxon>
        <taxon>Meloidogyninae</taxon>
        <taxon>Meloidogyne</taxon>
        <taxon>Meloidogyne incognita group</taxon>
    </lineage>
</organism>
<dbReference type="WBParaSite" id="Minc3s00251g08587">
    <property type="protein sequence ID" value="Minc3s00251g08587"/>
    <property type="gene ID" value="Minc3s00251g08587"/>
</dbReference>
<proteinExistence type="predicted"/>
<keyword evidence="1" id="KW-1185">Reference proteome</keyword>
<reference evidence="2 3" key="1">
    <citation type="submission" date="2022-11" db="UniProtKB">
        <authorList>
            <consortium name="WormBaseParasite"/>
        </authorList>
    </citation>
    <scope>IDENTIFICATION</scope>
</reference>
<protein>
    <submittedName>
        <fullName evidence="2 3">Uncharacterized protein</fullName>
    </submittedName>
</protein>
<evidence type="ECO:0000313" key="1">
    <source>
        <dbReference type="Proteomes" id="UP000887563"/>
    </source>
</evidence>
<dbReference type="Proteomes" id="UP000887563">
    <property type="component" value="Unplaced"/>
</dbReference>
<dbReference type="WBParaSite" id="Minc3s09568g43340">
    <property type="protein sequence ID" value="Minc3s09568g43340"/>
    <property type="gene ID" value="Minc3s09568g43340"/>
</dbReference>